<organism evidence="2 3">
    <name type="scientific">Letharia lupina</name>
    <dbReference type="NCBI Taxonomy" id="560253"/>
    <lineage>
        <taxon>Eukaryota</taxon>
        <taxon>Fungi</taxon>
        <taxon>Dikarya</taxon>
        <taxon>Ascomycota</taxon>
        <taxon>Pezizomycotina</taxon>
        <taxon>Lecanoromycetes</taxon>
        <taxon>OSLEUM clade</taxon>
        <taxon>Lecanoromycetidae</taxon>
        <taxon>Lecanorales</taxon>
        <taxon>Lecanorineae</taxon>
        <taxon>Parmeliaceae</taxon>
        <taxon>Letharia</taxon>
    </lineage>
</organism>
<dbReference type="GeneID" id="59335126"/>
<proteinExistence type="predicted"/>
<gene>
    <name evidence="2" type="ORF">HO133_006725</name>
</gene>
<reference evidence="2 3" key="1">
    <citation type="journal article" date="2020" name="Genomics">
        <title>Complete, high-quality genomes from long-read metagenomic sequencing of two wolf lichen thalli reveals enigmatic genome architecture.</title>
        <authorList>
            <person name="McKenzie S.K."/>
            <person name="Walston R.F."/>
            <person name="Allen J.L."/>
        </authorList>
    </citation>
    <scope>NUCLEOTIDE SEQUENCE [LARGE SCALE GENOMIC DNA]</scope>
    <source>
        <strain evidence="2">WasteWater1</strain>
    </source>
</reference>
<sequence length="537" mass="59171">MDGPGPSTQANAAARALRAARRASGEAVTSAQGSQSAAPFPNRGPGAGDNAAEEDESSEDEDDDEDGGEQKTPVYHHEIWKKLLRKGSMRGGLRYVNGQPETGSHPMDITAVESTQIAWDMGDRRFWPNNITLWERPNPWVNPTYEIGVMKYKGRVVLDYAGNPIRNFRIPLTISSKVEGLRIESWMRSDDRLTLSDIEAREWTKDAPGGRKVPTFDRRALSKRASNARTRAGLISWVAKKGRDRQTTFMDALRTPEQRARNLATDQDLTSEQKANYALLGLNEDKISEAPSRKERIDKIKRTAGTGGTVARPSSGIANAGPSDPVATASGDDDSSTNEKDGDEAVQETYIRDPASEDDTDDEGSVSSSLIDPFDSRHDQPADPREEALLQRALANTVQEFLFLTGQEPVQTNLGDNYFSQWSMLQEQLRILWAARGNTVEAPRLRSRGRWTGGISRYYVAEVIEVADDDESGGLTAPKLLRSASSDTDKTQKPKPANDETGPTTTKPSDKQLGKRKLDEPPQNPKADPKAKKPRTR</sequence>
<evidence type="ECO:0000313" key="2">
    <source>
        <dbReference type="EMBL" id="KAF6217623.1"/>
    </source>
</evidence>
<dbReference type="EMBL" id="JACCJB010000026">
    <property type="protein sequence ID" value="KAF6217623.1"/>
    <property type="molecule type" value="Genomic_DNA"/>
</dbReference>
<dbReference type="RefSeq" id="XP_037147058.1">
    <property type="nucleotide sequence ID" value="XM_037297622.1"/>
</dbReference>
<feature type="compositionally biased region" description="Polar residues" evidence="1">
    <location>
        <begin position="27"/>
        <end position="37"/>
    </location>
</feature>
<feature type="region of interest" description="Disordered" evidence="1">
    <location>
        <begin position="471"/>
        <end position="537"/>
    </location>
</feature>
<comment type="caution">
    <text evidence="2">The sequence shown here is derived from an EMBL/GenBank/DDBJ whole genome shotgun (WGS) entry which is preliminary data.</text>
</comment>
<feature type="compositionally biased region" description="Basic and acidic residues" evidence="1">
    <location>
        <begin position="290"/>
        <end position="301"/>
    </location>
</feature>
<protein>
    <submittedName>
        <fullName evidence="2">Uncharacterized protein</fullName>
    </submittedName>
</protein>
<evidence type="ECO:0000256" key="1">
    <source>
        <dbReference type="SAM" id="MobiDB-lite"/>
    </source>
</evidence>
<feature type="compositionally biased region" description="Basic and acidic residues" evidence="1">
    <location>
        <begin position="487"/>
        <end position="498"/>
    </location>
</feature>
<feature type="compositionally biased region" description="Basic and acidic residues" evidence="1">
    <location>
        <begin position="508"/>
        <end position="520"/>
    </location>
</feature>
<evidence type="ECO:0000313" key="3">
    <source>
        <dbReference type="Proteomes" id="UP000593566"/>
    </source>
</evidence>
<keyword evidence="3" id="KW-1185">Reference proteome</keyword>
<feature type="region of interest" description="Disordered" evidence="1">
    <location>
        <begin position="290"/>
        <end position="383"/>
    </location>
</feature>
<accession>A0A8H6F7J4</accession>
<feature type="compositionally biased region" description="Acidic residues" evidence="1">
    <location>
        <begin position="51"/>
        <end position="67"/>
    </location>
</feature>
<feature type="compositionally biased region" description="Acidic residues" evidence="1">
    <location>
        <begin position="331"/>
        <end position="346"/>
    </location>
</feature>
<dbReference type="AlphaFoldDB" id="A0A8H6F7J4"/>
<feature type="compositionally biased region" description="Basic and acidic residues" evidence="1">
    <location>
        <begin position="374"/>
        <end position="383"/>
    </location>
</feature>
<feature type="region of interest" description="Disordered" evidence="1">
    <location>
        <begin position="1"/>
        <end position="76"/>
    </location>
</feature>
<name>A0A8H6F7J4_9LECA</name>
<dbReference type="Proteomes" id="UP000593566">
    <property type="component" value="Unassembled WGS sequence"/>
</dbReference>